<dbReference type="InterPro" id="IPR011032">
    <property type="entry name" value="GroES-like_sf"/>
</dbReference>
<reference evidence="2 3" key="1">
    <citation type="submission" date="2021-04" db="EMBL/GenBank/DDBJ databases">
        <authorList>
            <person name="Pira H."/>
            <person name="Risdian C."/>
            <person name="Wink J."/>
        </authorList>
    </citation>
    <scope>NUCLEOTIDE SEQUENCE [LARGE SCALE GENOMIC DNA]</scope>
    <source>
        <strain evidence="2 3">WH53</strain>
    </source>
</reference>
<comment type="caution">
    <text evidence="2">The sequence shown here is derived from an EMBL/GenBank/DDBJ whole genome shotgun (WGS) entry which is preliminary data.</text>
</comment>
<dbReference type="RefSeq" id="WP_215820145.1">
    <property type="nucleotide sequence ID" value="NZ_JAGSOY010000028.1"/>
</dbReference>
<dbReference type="InterPro" id="IPR013154">
    <property type="entry name" value="ADH-like_N"/>
</dbReference>
<dbReference type="SUPFAM" id="SSF51735">
    <property type="entry name" value="NAD(P)-binding Rossmann-fold domains"/>
    <property type="match status" value="1"/>
</dbReference>
<gene>
    <name evidence="2" type="ORF">KCG35_13045</name>
</gene>
<evidence type="ECO:0000313" key="3">
    <source>
        <dbReference type="Proteomes" id="UP000690515"/>
    </source>
</evidence>
<dbReference type="SMART" id="SM00829">
    <property type="entry name" value="PKS_ER"/>
    <property type="match status" value="1"/>
</dbReference>
<feature type="domain" description="Enoyl reductase (ER)" evidence="1">
    <location>
        <begin position="12"/>
        <end position="335"/>
    </location>
</feature>
<dbReference type="Proteomes" id="UP000690515">
    <property type="component" value="Unassembled WGS sequence"/>
</dbReference>
<dbReference type="SUPFAM" id="SSF50129">
    <property type="entry name" value="GroES-like"/>
    <property type="match status" value="1"/>
</dbReference>
<accession>A0ABS5ZFH8</accession>
<dbReference type="InterPro" id="IPR051397">
    <property type="entry name" value="Zn-ADH-like_protein"/>
</dbReference>
<dbReference type="PANTHER" id="PTHR43677">
    <property type="entry name" value="SHORT-CHAIN DEHYDROGENASE/REDUCTASE"/>
    <property type="match status" value="1"/>
</dbReference>
<dbReference type="Gene3D" id="3.90.180.10">
    <property type="entry name" value="Medium-chain alcohol dehydrogenases, catalytic domain"/>
    <property type="match status" value="1"/>
</dbReference>
<keyword evidence="3" id="KW-1185">Reference proteome</keyword>
<dbReference type="Pfam" id="PF13602">
    <property type="entry name" value="ADH_zinc_N_2"/>
    <property type="match status" value="1"/>
</dbReference>
<organism evidence="2 3">
    <name type="scientific">Zooshikella harenae</name>
    <dbReference type="NCBI Taxonomy" id="2827238"/>
    <lineage>
        <taxon>Bacteria</taxon>
        <taxon>Pseudomonadati</taxon>
        <taxon>Pseudomonadota</taxon>
        <taxon>Gammaproteobacteria</taxon>
        <taxon>Oceanospirillales</taxon>
        <taxon>Zooshikellaceae</taxon>
        <taxon>Zooshikella</taxon>
    </lineage>
</organism>
<evidence type="ECO:0000313" key="2">
    <source>
        <dbReference type="EMBL" id="MBU2711990.1"/>
    </source>
</evidence>
<name>A0ABS5ZFH8_9GAMM</name>
<proteinExistence type="predicted"/>
<sequence>MECQVWQVKKTGSLNRMELVQQKMNPLVDDHVRIKVKAVGLNYADIFSVFGLYSATPKGQFTPGLEVSGIVVAKGKAVNNYHIGQAVIAVTRFGGYSSLIDCAANYIWPLPDKWHWGEGAAWPVQTLTAWYGLCKLANLQSAQTVLIHSAAGGVGLRAMHLVQALGGKAYGVVGSATKKQFLESQGFSTLNRHHGAYAKQLQSLPEKGIDVVLDAVGGKVQQTAYRFLNPQGKLVVFGATNFTPVGHKLNWLRIVWQFLVRPRYDPLAMMSNNISIHAFNLIWLWDQQKLLNEGCKAIQQLHLPKPFVGRSYSFSQAIEALDYLRSGQSIGKVVLMV</sequence>
<dbReference type="EMBL" id="JAGSOY010000028">
    <property type="protein sequence ID" value="MBU2711990.1"/>
    <property type="molecule type" value="Genomic_DNA"/>
</dbReference>
<dbReference type="Gene3D" id="3.40.50.720">
    <property type="entry name" value="NAD(P)-binding Rossmann-like Domain"/>
    <property type="match status" value="1"/>
</dbReference>
<dbReference type="InterPro" id="IPR020843">
    <property type="entry name" value="ER"/>
</dbReference>
<dbReference type="InterPro" id="IPR036291">
    <property type="entry name" value="NAD(P)-bd_dom_sf"/>
</dbReference>
<evidence type="ECO:0000259" key="1">
    <source>
        <dbReference type="SMART" id="SM00829"/>
    </source>
</evidence>
<dbReference type="Pfam" id="PF08240">
    <property type="entry name" value="ADH_N"/>
    <property type="match status" value="1"/>
</dbReference>
<protein>
    <submittedName>
        <fullName evidence="2">Zinc-binding dehydrogenase</fullName>
    </submittedName>
</protein>
<dbReference type="PANTHER" id="PTHR43677:SF4">
    <property type="entry name" value="QUINONE OXIDOREDUCTASE-LIKE PROTEIN 2"/>
    <property type="match status" value="1"/>
</dbReference>